<dbReference type="AlphaFoldDB" id="A0A931CS71"/>
<evidence type="ECO:0000313" key="10">
    <source>
        <dbReference type="EMBL" id="MBG0778507.1"/>
    </source>
</evidence>
<comment type="catalytic activity">
    <reaction evidence="7 8">
        <text>(1S,2R)-1-C-(indol-3-yl)glycerol 3-phosphate + L-serine = D-glyceraldehyde 3-phosphate + L-tryptophan + H2O</text>
        <dbReference type="Rhea" id="RHEA:10532"/>
        <dbReference type="ChEBI" id="CHEBI:15377"/>
        <dbReference type="ChEBI" id="CHEBI:33384"/>
        <dbReference type="ChEBI" id="CHEBI:57912"/>
        <dbReference type="ChEBI" id="CHEBI:58866"/>
        <dbReference type="ChEBI" id="CHEBI:59776"/>
        <dbReference type="EC" id="4.2.1.20"/>
    </reaction>
</comment>
<evidence type="ECO:0000256" key="6">
    <source>
        <dbReference type="ARBA" id="ARBA00023239"/>
    </source>
</evidence>
<dbReference type="EMBL" id="JACCQK010000038">
    <property type="protein sequence ID" value="MBG0778507.1"/>
    <property type="molecule type" value="Genomic_DNA"/>
</dbReference>
<dbReference type="EC" id="4.2.1.20" evidence="8"/>
<evidence type="ECO:0000256" key="4">
    <source>
        <dbReference type="ARBA" id="ARBA00022822"/>
    </source>
</evidence>
<dbReference type="Gene3D" id="3.20.20.70">
    <property type="entry name" value="Aldolase class I"/>
    <property type="match status" value="1"/>
</dbReference>
<dbReference type="SUPFAM" id="SSF51366">
    <property type="entry name" value="Ribulose-phoshate binding barrel"/>
    <property type="match status" value="1"/>
</dbReference>
<dbReference type="InterPro" id="IPR002028">
    <property type="entry name" value="Trp_synthase_suA"/>
</dbReference>
<keyword evidence="5 8" id="KW-0057">Aromatic amino acid biosynthesis</keyword>
<name>A0A931CS71_9BACT</name>
<dbReference type="PANTHER" id="PTHR43406">
    <property type="entry name" value="TRYPTOPHAN SYNTHASE, ALPHA CHAIN"/>
    <property type="match status" value="1"/>
</dbReference>
<proteinExistence type="inferred from homology"/>
<feature type="active site" description="Proton acceptor" evidence="8">
    <location>
        <position position="58"/>
    </location>
</feature>
<dbReference type="InterPro" id="IPR013785">
    <property type="entry name" value="Aldolase_TIM"/>
</dbReference>
<dbReference type="GO" id="GO:0004834">
    <property type="term" value="F:tryptophan synthase activity"/>
    <property type="evidence" value="ECO:0007669"/>
    <property type="project" value="UniProtKB-UniRule"/>
</dbReference>
<dbReference type="CDD" id="cd04724">
    <property type="entry name" value="Tryptophan_synthase_alpha"/>
    <property type="match status" value="1"/>
</dbReference>
<comment type="function">
    <text evidence="8">The alpha subunit is responsible for the aldol cleavage of indoleglycerol phosphate to indole and glyceraldehyde 3-phosphate.</text>
</comment>
<evidence type="ECO:0000256" key="9">
    <source>
        <dbReference type="RuleBase" id="RU003662"/>
    </source>
</evidence>
<gene>
    <name evidence="8" type="primary">trpA</name>
    <name evidence="10" type="ORF">H0S81_01055</name>
</gene>
<evidence type="ECO:0000313" key="11">
    <source>
        <dbReference type="Proteomes" id="UP000706172"/>
    </source>
</evidence>
<comment type="pathway">
    <text evidence="1 8">Amino-acid biosynthesis; L-tryptophan biosynthesis; L-tryptophan from chorismate: step 5/5.</text>
</comment>
<keyword evidence="4 8" id="KW-0822">Tryptophan biosynthesis</keyword>
<keyword evidence="3 8" id="KW-0028">Amino-acid biosynthesis</keyword>
<comment type="caution">
    <text evidence="10">The sequence shown here is derived from an EMBL/GenBank/DDBJ whole genome shotgun (WGS) entry which is preliminary data.</text>
</comment>
<comment type="subunit">
    <text evidence="2 8">Tetramer of two alpha and two beta chains.</text>
</comment>
<dbReference type="NCBIfam" id="TIGR00262">
    <property type="entry name" value="trpA"/>
    <property type="match status" value="1"/>
</dbReference>
<dbReference type="GO" id="GO:0005829">
    <property type="term" value="C:cytosol"/>
    <property type="evidence" value="ECO:0007669"/>
    <property type="project" value="TreeGrafter"/>
</dbReference>
<reference evidence="10" key="1">
    <citation type="submission" date="2020-07" db="EMBL/GenBank/DDBJ databases">
        <title>Severe corrosion of carbon steel in oil field produced water can be linked to methanogenic archaea containing a special type of NiFe hydrogenase.</title>
        <authorList>
            <person name="Lahme S."/>
            <person name="Mand J."/>
            <person name="Longwell J."/>
            <person name="Smith R."/>
            <person name="Enning D."/>
        </authorList>
    </citation>
    <scope>NUCLEOTIDE SEQUENCE</scope>
    <source>
        <strain evidence="10">MIC098Bin6</strain>
    </source>
</reference>
<organism evidence="10 11">
    <name type="scientific">Desulfotignum balticum</name>
    <dbReference type="NCBI Taxonomy" id="115781"/>
    <lineage>
        <taxon>Bacteria</taxon>
        <taxon>Pseudomonadati</taxon>
        <taxon>Thermodesulfobacteriota</taxon>
        <taxon>Desulfobacteria</taxon>
        <taxon>Desulfobacterales</taxon>
        <taxon>Desulfobacteraceae</taxon>
        <taxon>Desulfotignum</taxon>
    </lineage>
</organism>
<evidence type="ECO:0000256" key="2">
    <source>
        <dbReference type="ARBA" id="ARBA00011270"/>
    </source>
</evidence>
<dbReference type="Proteomes" id="UP000706172">
    <property type="component" value="Unassembled WGS sequence"/>
</dbReference>
<protein>
    <recommendedName>
        <fullName evidence="8">Tryptophan synthase alpha chain</fullName>
        <ecNumber evidence="8">4.2.1.20</ecNumber>
    </recommendedName>
</protein>
<dbReference type="InterPro" id="IPR011060">
    <property type="entry name" value="RibuloseP-bd_barrel"/>
</dbReference>
<evidence type="ECO:0000256" key="5">
    <source>
        <dbReference type="ARBA" id="ARBA00023141"/>
    </source>
</evidence>
<accession>A0A931CS71</accession>
<sequence>MLESYIRDKQKQKDLLLMTHIVMGYPSFDDSHAMVKHMVAAGVDLMELQIPFSEPMADGPVILKANQKALEQGATVAKCLAFAKDMAARYPIPFLFMTYANIPYRFGMAAFAKTTADIGLTGAIVPDLPMEEGAEYLQAMKKNQLSPIQMFSPGTSDARMAQIASIASGFIYCLARKGVTGAQTDLSDDLAQYLARCRKAASVPLAVGFGIKDRADMDFLAGRADIAVIGSETIRVMEKGGVAAVRDFIQGLSRSA</sequence>
<dbReference type="PANTHER" id="PTHR43406:SF1">
    <property type="entry name" value="TRYPTOPHAN SYNTHASE ALPHA CHAIN, CHLOROPLASTIC"/>
    <property type="match status" value="1"/>
</dbReference>
<dbReference type="PROSITE" id="PS00167">
    <property type="entry name" value="TRP_SYNTHASE_ALPHA"/>
    <property type="match status" value="1"/>
</dbReference>
<evidence type="ECO:0000256" key="8">
    <source>
        <dbReference type="HAMAP-Rule" id="MF_00131"/>
    </source>
</evidence>
<comment type="similarity">
    <text evidence="8 9">Belongs to the TrpA family.</text>
</comment>
<feature type="active site" description="Proton acceptor" evidence="8">
    <location>
        <position position="47"/>
    </location>
</feature>
<evidence type="ECO:0000256" key="3">
    <source>
        <dbReference type="ARBA" id="ARBA00022605"/>
    </source>
</evidence>
<dbReference type="InterPro" id="IPR018204">
    <property type="entry name" value="Trp_synthase_alpha_AS"/>
</dbReference>
<dbReference type="HAMAP" id="MF_00131">
    <property type="entry name" value="Trp_synth_alpha"/>
    <property type="match status" value="1"/>
</dbReference>
<keyword evidence="6 8" id="KW-0456">Lyase</keyword>
<dbReference type="Pfam" id="PF00290">
    <property type="entry name" value="Trp_syntA"/>
    <property type="match status" value="1"/>
</dbReference>
<evidence type="ECO:0000256" key="1">
    <source>
        <dbReference type="ARBA" id="ARBA00004733"/>
    </source>
</evidence>
<evidence type="ECO:0000256" key="7">
    <source>
        <dbReference type="ARBA" id="ARBA00049047"/>
    </source>
</evidence>